<dbReference type="OrthoDB" id="4529782at2"/>
<keyword evidence="3 5" id="KW-0238">DNA-binding</keyword>
<accession>A0A1A9B9L9</accession>
<feature type="domain" description="Core-binding (CB)" evidence="7">
    <location>
        <begin position="58"/>
        <end position="137"/>
    </location>
</feature>
<keyword evidence="4" id="KW-0233">DNA recombination</keyword>
<dbReference type="InterPro" id="IPR011010">
    <property type="entry name" value="DNA_brk_join_enz"/>
</dbReference>
<dbReference type="PROSITE" id="PS51900">
    <property type="entry name" value="CB"/>
    <property type="match status" value="1"/>
</dbReference>
<dbReference type="STRING" id="946078.GA0070622_2671"/>
<organism evidence="8 9">
    <name type="scientific">Micromonospora sediminicola</name>
    <dbReference type="NCBI Taxonomy" id="946078"/>
    <lineage>
        <taxon>Bacteria</taxon>
        <taxon>Bacillati</taxon>
        <taxon>Actinomycetota</taxon>
        <taxon>Actinomycetes</taxon>
        <taxon>Micromonosporales</taxon>
        <taxon>Micromonosporaceae</taxon>
        <taxon>Micromonospora</taxon>
    </lineage>
</organism>
<dbReference type="GO" id="GO:0015074">
    <property type="term" value="P:DNA integration"/>
    <property type="evidence" value="ECO:0007669"/>
    <property type="project" value="UniProtKB-KW"/>
</dbReference>
<dbReference type="Pfam" id="PF14659">
    <property type="entry name" value="Phage_int_SAM_3"/>
    <property type="match status" value="1"/>
</dbReference>
<gene>
    <name evidence="8" type="ORF">GA0070622_2671</name>
</gene>
<sequence length="378" mass="42751">MAWVEKRGTKFRVRLRMPDGTVTTDSTHERRTDAAIRAKEIDVEVARDTFIDPRGGRIPLSDWVHIWEQTHQASPATWAAYRSHLRLHILPTLGPLPLVDIRRQHIKTLAVALGNRLAPRSVADVIMVLSMILQEAVEDRRLPFNPCRGIRIPKGIRAERPHATAEQVAAIVARQARPSDGLMILTAAYTGMRWGEIAGLHRDNLDLTLGSIYIHPDVGALHEVEGKLYLGPPKTNDSVRHIRLPRFLTNLVTTHLANHPHHTVFPGARGYHQRRSNFNRRAWTPAVAGKLERGTPPILPGMHFHDLRHTHKTWLIEDGIPEIAQARRLGHRLAGVRGIYSHVTEPMITNLVDALQRRWDTTKPERGDGTVRRLRPVA</sequence>
<evidence type="ECO:0000256" key="1">
    <source>
        <dbReference type="ARBA" id="ARBA00008857"/>
    </source>
</evidence>
<evidence type="ECO:0000313" key="9">
    <source>
        <dbReference type="Proteomes" id="UP000199558"/>
    </source>
</evidence>
<dbReference type="Gene3D" id="1.10.150.130">
    <property type="match status" value="1"/>
</dbReference>
<proteinExistence type="inferred from homology"/>
<reference evidence="9" key="1">
    <citation type="submission" date="2016-06" db="EMBL/GenBank/DDBJ databases">
        <authorList>
            <person name="Varghese N."/>
            <person name="Submissions Spin"/>
        </authorList>
    </citation>
    <scope>NUCLEOTIDE SEQUENCE [LARGE SCALE GENOMIC DNA]</scope>
    <source>
        <strain evidence="9">DSM 45794</strain>
    </source>
</reference>
<keyword evidence="2" id="KW-0229">DNA integration</keyword>
<dbReference type="AlphaFoldDB" id="A0A1A9B9L9"/>
<dbReference type="EMBL" id="FLRH01000003">
    <property type="protein sequence ID" value="SBT65669.1"/>
    <property type="molecule type" value="Genomic_DNA"/>
</dbReference>
<dbReference type="InterPro" id="IPR013762">
    <property type="entry name" value="Integrase-like_cat_sf"/>
</dbReference>
<dbReference type="GO" id="GO:0006310">
    <property type="term" value="P:DNA recombination"/>
    <property type="evidence" value="ECO:0007669"/>
    <property type="project" value="UniProtKB-KW"/>
</dbReference>
<dbReference type="Gene3D" id="1.10.443.10">
    <property type="entry name" value="Intergrase catalytic core"/>
    <property type="match status" value="1"/>
</dbReference>
<keyword evidence="9" id="KW-1185">Reference proteome</keyword>
<evidence type="ECO:0000256" key="3">
    <source>
        <dbReference type="ARBA" id="ARBA00023125"/>
    </source>
</evidence>
<dbReference type="PANTHER" id="PTHR30629">
    <property type="entry name" value="PROPHAGE INTEGRASE"/>
    <property type="match status" value="1"/>
</dbReference>
<dbReference type="Pfam" id="PF00589">
    <property type="entry name" value="Phage_integrase"/>
    <property type="match status" value="1"/>
</dbReference>
<dbReference type="InterPro" id="IPR004107">
    <property type="entry name" value="Integrase_SAM-like_N"/>
</dbReference>
<dbReference type="Proteomes" id="UP000199558">
    <property type="component" value="Unassembled WGS sequence"/>
</dbReference>
<dbReference type="InterPro" id="IPR050808">
    <property type="entry name" value="Phage_Integrase"/>
</dbReference>
<evidence type="ECO:0000256" key="4">
    <source>
        <dbReference type="ARBA" id="ARBA00023172"/>
    </source>
</evidence>
<dbReference type="GO" id="GO:0003677">
    <property type="term" value="F:DNA binding"/>
    <property type="evidence" value="ECO:0007669"/>
    <property type="project" value="UniProtKB-UniRule"/>
</dbReference>
<feature type="domain" description="Tyr recombinase" evidence="6">
    <location>
        <begin position="158"/>
        <end position="353"/>
    </location>
</feature>
<evidence type="ECO:0000313" key="8">
    <source>
        <dbReference type="EMBL" id="SBT65669.1"/>
    </source>
</evidence>
<dbReference type="InterPro" id="IPR002104">
    <property type="entry name" value="Integrase_catalytic"/>
</dbReference>
<dbReference type="InterPro" id="IPR010998">
    <property type="entry name" value="Integrase_recombinase_N"/>
</dbReference>
<evidence type="ECO:0000256" key="5">
    <source>
        <dbReference type="PROSITE-ProRule" id="PRU01248"/>
    </source>
</evidence>
<dbReference type="InterPro" id="IPR044068">
    <property type="entry name" value="CB"/>
</dbReference>
<dbReference type="PROSITE" id="PS51898">
    <property type="entry name" value="TYR_RECOMBINASE"/>
    <property type="match status" value="1"/>
</dbReference>
<name>A0A1A9B9L9_9ACTN</name>
<protein>
    <submittedName>
        <fullName evidence="8">Site-specific recombinase XerD</fullName>
    </submittedName>
</protein>
<comment type="similarity">
    <text evidence="1">Belongs to the 'phage' integrase family.</text>
</comment>
<evidence type="ECO:0000259" key="7">
    <source>
        <dbReference type="PROSITE" id="PS51900"/>
    </source>
</evidence>
<evidence type="ECO:0000256" key="2">
    <source>
        <dbReference type="ARBA" id="ARBA00022908"/>
    </source>
</evidence>
<dbReference type="RefSeq" id="WP_091573582.1">
    <property type="nucleotide sequence ID" value="NZ_FLRH01000003.1"/>
</dbReference>
<dbReference type="CDD" id="cd01189">
    <property type="entry name" value="INT_ICEBs1_C_like"/>
    <property type="match status" value="1"/>
</dbReference>
<dbReference type="PANTHER" id="PTHR30629:SF2">
    <property type="entry name" value="PROPHAGE INTEGRASE INTS-RELATED"/>
    <property type="match status" value="1"/>
</dbReference>
<dbReference type="SUPFAM" id="SSF56349">
    <property type="entry name" value="DNA breaking-rejoining enzymes"/>
    <property type="match status" value="1"/>
</dbReference>
<evidence type="ECO:0000259" key="6">
    <source>
        <dbReference type="PROSITE" id="PS51898"/>
    </source>
</evidence>